<organism evidence="2 3">
    <name type="scientific">Adineta ricciae</name>
    <name type="common">Rotifer</name>
    <dbReference type="NCBI Taxonomy" id="249248"/>
    <lineage>
        <taxon>Eukaryota</taxon>
        <taxon>Metazoa</taxon>
        <taxon>Spiralia</taxon>
        <taxon>Gnathifera</taxon>
        <taxon>Rotifera</taxon>
        <taxon>Eurotatoria</taxon>
        <taxon>Bdelloidea</taxon>
        <taxon>Adinetida</taxon>
        <taxon>Adinetidae</taxon>
        <taxon>Adineta</taxon>
    </lineage>
</organism>
<protein>
    <submittedName>
        <fullName evidence="2">Uncharacterized protein</fullName>
    </submittedName>
</protein>
<dbReference type="Proteomes" id="UP000663852">
    <property type="component" value="Unassembled WGS sequence"/>
</dbReference>
<sequence>MILINLLLIALIAGMNFLTYRGGRSPCGSVGCYDPNTQGCSGGGSTIQCINSCNGICYSNLQDCYNNTKIIIPSVLNNQKVNVSESERKCYDNTTQVCFSENSTICPIGNQLCSDICYNPQSQYCIGGNNTIFCLTNPSSSDCRTTTIPVFSNSTSTISPSTTVPTTSASCCAIQNCTLDADCCQSRSHECLCLWLMCQF</sequence>
<accession>A0A814PX70</accession>
<evidence type="ECO:0000313" key="2">
    <source>
        <dbReference type="EMBL" id="CAF1111603.1"/>
    </source>
</evidence>
<comment type="caution">
    <text evidence="2">The sequence shown here is derived from an EMBL/GenBank/DDBJ whole genome shotgun (WGS) entry which is preliminary data.</text>
</comment>
<gene>
    <name evidence="1" type="ORF">EDS130_LOCUS11537</name>
    <name evidence="2" type="ORF">XAT740_LOCUS18889</name>
</gene>
<dbReference type="AlphaFoldDB" id="A0A814PX70"/>
<dbReference type="Proteomes" id="UP000663828">
    <property type="component" value="Unassembled WGS sequence"/>
</dbReference>
<evidence type="ECO:0000313" key="1">
    <source>
        <dbReference type="EMBL" id="CAF0935611.1"/>
    </source>
</evidence>
<dbReference type="EMBL" id="CAJNOR010001273">
    <property type="protein sequence ID" value="CAF1111603.1"/>
    <property type="molecule type" value="Genomic_DNA"/>
</dbReference>
<reference evidence="2" key="1">
    <citation type="submission" date="2021-02" db="EMBL/GenBank/DDBJ databases">
        <authorList>
            <person name="Nowell W R."/>
        </authorList>
    </citation>
    <scope>NUCLEOTIDE SEQUENCE</scope>
</reference>
<proteinExistence type="predicted"/>
<dbReference type="EMBL" id="CAJNOJ010000042">
    <property type="protein sequence ID" value="CAF0935611.1"/>
    <property type="molecule type" value="Genomic_DNA"/>
</dbReference>
<dbReference type="OrthoDB" id="5945142at2759"/>
<keyword evidence="3" id="KW-1185">Reference proteome</keyword>
<name>A0A814PX70_ADIRI</name>
<evidence type="ECO:0000313" key="3">
    <source>
        <dbReference type="Proteomes" id="UP000663828"/>
    </source>
</evidence>